<name>E4ZMY3_LEPMJ</name>
<feature type="region of interest" description="Disordered" evidence="1">
    <location>
        <begin position="36"/>
        <end position="55"/>
    </location>
</feature>
<feature type="compositionally biased region" description="Basic residues" evidence="1">
    <location>
        <begin position="41"/>
        <end position="54"/>
    </location>
</feature>
<evidence type="ECO:0000313" key="3">
    <source>
        <dbReference type="Proteomes" id="UP000002668"/>
    </source>
</evidence>
<evidence type="ECO:0000256" key="1">
    <source>
        <dbReference type="SAM" id="MobiDB-lite"/>
    </source>
</evidence>
<gene>
    <name evidence="2" type="ORF">LEMA_P052920.1</name>
</gene>
<organism evidence="3">
    <name type="scientific">Leptosphaeria maculans (strain JN3 / isolate v23.1.3 / race Av1-4-5-6-7-8)</name>
    <name type="common">Blackleg fungus</name>
    <name type="synonym">Phoma lingam</name>
    <dbReference type="NCBI Taxonomy" id="985895"/>
    <lineage>
        <taxon>Eukaryota</taxon>
        <taxon>Fungi</taxon>
        <taxon>Dikarya</taxon>
        <taxon>Ascomycota</taxon>
        <taxon>Pezizomycotina</taxon>
        <taxon>Dothideomycetes</taxon>
        <taxon>Pleosporomycetidae</taxon>
        <taxon>Pleosporales</taxon>
        <taxon>Pleosporineae</taxon>
        <taxon>Leptosphaeriaceae</taxon>
        <taxon>Plenodomus</taxon>
        <taxon>Plenodomus lingam/Leptosphaeria maculans species complex</taxon>
    </lineage>
</organism>
<dbReference type="HOGENOM" id="CLU_983773_0_0_1"/>
<dbReference type="Proteomes" id="UP000002668">
    <property type="component" value="Genome"/>
</dbReference>
<keyword evidence="3" id="KW-1185">Reference proteome</keyword>
<accession>E4ZMY3</accession>
<feature type="region of interest" description="Disordered" evidence="1">
    <location>
        <begin position="109"/>
        <end position="181"/>
    </location>
</feature>
<evidence type="ECO:0000313" key="2">
    <source>
        <dbReference type="EMBL" id="CBX92586.1"/>
    </source>
</evidence>
<reference evidence="3" key="1">
    <citation type="journal article" date="2011" name="Nat. Commun.">
        <title>Effector diversification within compartments of the Leptosphaeria maculans genome affected by Repeat-Induced Point mutations.</title>
        <authorList>
            <person name="Rouxel T."/>
            <person name="Grandaubert J."/>
            <person name="Hane J.K."/>
            <person name="Hoede C."/>
            <person name="van de Wouw A.P."/>
            <person name="Couloux A."/>
            <person name="Dominguez V."/>
            <person name="Anthouard V."/>
            <person name="Bally P."/>
            <person name="Bourras S."/>
            <person name="Cozijnsen A.J."/>
            <person name="Ciuffetti L.M."/>
            <person name="Degrave A."/>
            <person name="Dilmaghani A."/>
            <person name="Duret L."/>
            <person name="Fudal I."/>
            <person name="Goodwin S.B."/>
            <person name="Gout L."/>
            <person name="Glaser N."/>
            <person name="Linglin J."/>
            <person name="Kema G.H.J."/>
            <person name="Lapalu N."/>
            <person name="Lawrence C.B."/>
            <person name="May K."/>
            <person name="Meyer M."/>
            <person name="Ollivier B."/>
            <person name="Poulain J."/>
            <person name="Schoch C.L."/>
            <person name="Simon A."/>
            <person name="Spatafora J.W."/>
            <person name="Stachowiak A."/>
            <person name="Turgeon B.G."/>
            <person name="Tyler B.M."/>
            <person name="Vincent D."/>
            <person name="Weissenbach J."/>
            <person name="Amselem J."/>
            <person name="Quesneville H."/>
            <person name="Oliver R.P."/>
            <person name="Wincker P."/>
            <person name="Balesdent M.-H."/>
            <person name="Howlett B.J."/>
        </authorList>
    </citation>
    <scope>NUCLEOTIDE SEQUENCE [LARGE SCALE GENOMIC DNA]</scope>
    <source>
        <strain evidence="3">JN3 / isolate v23.1.3 / race Av1-4-5-6-7-8</strain>
    </source>
</reference>
<dbReference type="VEuPathDB" id="FungiDB:LEMA_P052920.1"/>
<dbReference type="InParanoid" id="E4ZMY3"/>
<proteinExistence type="predicted"/>
<dbReference type="EMBL" id="FP929094">
    <property type="protein sequence ID" value="CBX92586.1"/>
    <property type="molecule type" value="Genomic_DNA"/>
</dbReference>
<feature type="compositionally biased region" description="Low complexity" evidence="1">
    <location>
        <begin position="130"/>
        <end position="144"/>
    </location>
</feature>
<protein>
    <submittedName>
        <fullName evidence="2">Predicted protein</fullName>
    </submittedName>
</protein>
<sequence>MIDNGFATVTFPFPLQRCRMTLARGLEREKIPHLARDSHIASHRSAHSHPKGQRKQAWNIVNSSPLSMPQTIFIPDEPAPSTLCMHNPGLRFKPASWISSPFFPFFPNNGREGVRSPGPQQGGGLHDFQSPSLSLSLSPLSPLSSPAPPLAIPSGRNGRAIFPQQKGAPVQETNDTKGSREFETRRRRLFFSNNVKHRKGELEYALMSRTEVKGKTMMMGGFLLGLASRRLARLTAVRYRAWHEPRKTNVQLTLVLAPSEVVISACMIAGKTPPALASYLACM</sequence>
<dbReference type="AlphaFoldDB" id="E4ZMY3"/>